<feature type="compositionally biased region" description="Basic and acidic residues" evidence="1">
    <location>
        <begin position="136"/>
        <end position="147"/>
    </location>
</feature>
<feature type="region of interest" description="Disordered" evidence="1">
    <location>
        <begin position="118"/>
        <end position="147"/>
    </location>
</feature>
<dbReference type="GeneID" id="18934484"/>
<accession>F4RMZ8</accession>
<feature type="compositionally biased region" description="Acidic residues" evidence="1">
    <location>
        <begin position="42"/>
        <end position="55"/>
    </location>
</feature>
<gene>
    <name evidence="2" type="ORF">MELLADRAFT_87356</name>
</gene>
<feature type="compositionally biased region" description="Polar residues" evidence="1">
    <location>
        <begin position="1"/>
        <end position="18"/>
    </location>
</feature>
<dbReference type="InParanoid" id="F4RMZ8"/>
<dbReference type="AlphaFoldDB" id="F4RMZ8"/>
<sequence length="500" mass="57211">MSSHITSTQLTPAASNGQGKKRRLEEEDQQTPDQNDHPDDRDSSDDESTDGDLTQEDILRRKKRKAANLKVLTQIRHRDEGIGKIAGSHPIPKAATPLARAIQEFARMLMGIPRKARGSSALEDAAVQKLPDPPSETERHDWETRRQRRENYIREAQEKAMEKYLSKKPGGFKPNQKQKKMVEKDAAESATLKKPMQPVIFKSRVLHNTRTRYPHHFITQCEATLAMAGFPRCTFDWEASYDTPWNSATSTILLSHWLKAYEANDASKFGITVKDNTPSNREEVLRRWVFNKGTDYREQTRNCKLMETPAGQRILSDNITIAQTATSKRRNRSKIYEARLENAIRLFGEDSPEVEMLSHHDIHSDDELITTNSCGTRQKLRLEWRSSELDTLISLLDQAHWKRRRIPKDIRNAKRTVERGVYAPVPDQDRFPPKGFQLSLISPNWYDLQEGLIIEELNLNERNPVNIRSAIEDVMRSFMSRANLAAQELGGTGSSSMMNA</sequence>
<protein>
    <submittedName>
        <fullName evidence="2">Uncharacterized protein</fullName>
    </submittedName>
</protein>
<dbReference type="VEuPathDB" id="FungiDB:MELLADRAFT_87356"/>
<keyword evidence="3" id="KW-1185">Reference proteome</keyword>
<reference evidence="3" key="1">
    <citation type="journal article" date="2011" name="Proc. Natl. Acad. Sci. U.S.A.">
        <title>Obligate biotrophy features unraveled by the genomic analysis of rust fungi.</title>
        <authorList>
            <person name="Duplessis S."/>
            <person name="Cuomo C.A."/>
            <person name="Lin Y.-C."/>
            <person name="Aerts A."/>
            <person name="Tisserant E."/>
            <person name="Veneault-Fourrey C."/>
            <person name="Joly D.L."/>
            <person name="Hacquard S."/>
            <person name="Amselem J."/>
            <person name="Cantarel B.L."/>
            <person name="Chiu R."/>
            <person name="Coutinho P.M."/>
            <person name="Feau N."/>
            <person name="Field M."/>
            <person name="Frey P."/>
            <person name="Gelhaye E."/>
            <person name="Goldberg J."/>
            <person name="Grabherr M.G."/>
            <person name="Kodira C.D."/>
            <person name="Kohler A."/>
            <person name="Kuees U."/>
            <person name="Lindquist E.A."/>
            <person name="Lucas S.M."/>
            <person name="Mago R."/>
            <person name="Mauceli E."/>
            <person name="Morin E."/>
            <person name="Murat C."/>
            <person name="Pangilinan J.L."/>
            <person name="Park R."/>
            <person name="Pearson M."/>
            <person name="Quesneville H."/>
            <person name="Rouhier N."/>
            <person name="Sakthikumar S."/>
            <person name="Salamov A.A."/>
            <person name="Schmutz J."/>
            <person name="Selles B."/>
            <person name="Shapiro H."/>
            <person name="Tanguay P."/>
            <person name="Tuskan G.A."/>
            <person name="Henrissat B."/>
            <person name="Van de Peer Y."/>
            <person name="Rouze P."/>
            <person name="Ellis J.G."/>
            <person name="Dodds P.N."/>
            <person name="Schein J.E."/>
            <person name="Zhong S."/>
            <person name="Hamelin R.C."/>
            <person name="Grigoriev I.V."/>
            <person name="Szabo L.J."/>
            <person name="Martin F."/>
        </authorList>
    </citation>
    <scope>NUCLEOTIDE SEQUENCE [LARGE SCALE GENOMIC DNA]</scope>
    <source>
        <strain evidence="3">98AG31 / pathotype 3-4-7</strain>
    </source>
</reference>
<feature type="region of interest" description="Disordered" evidence="1">
    <location>
        <begin position="1"/>
        <end position="60"/>
    </location>
</feature>
<name>F4RMZ8_MELLP</name>
<organism evidence="3">
    <name type="scientific">Melampsora larici-populina (strain 98AG31 / pathotype 3-4-7)</name>
    <name type="common">Poplar leaf rust fungus</name>
    <dbReference type="NCBI Taxonomy" id="747676"/>
    <lineage>
        <taxon>Eukaryota</taxon>
        <taxon>Fungi</taxon>
        <taxon>Dikarya</taxon>
        <taxon>Basidiomycota</taxon>
        <taxon>Pucciniomycotina</taxon>
        <taxon>Pucciniomycetes</taxon>
        <taxon>Pucciniales</taxon>
        <taxon>Melampsoraceae</taxon>
        <taxon>Melampsora</taxon>
    </lineage>
</organism>
<dbReference type="RefSeq" id="XP_007410447.1">
    <property type="nucleotide sequence ID" value="XM_007410385.1"/>
</dbReference>
<evidence type="ECO:0000256" key="1">
    <source>
        <dbReference type="SAM" id="MobiDB-lite"/>
    </source>
</evidence>
<evidence type="ECO:0000313" key="2">
    <source>
        <dbReference type="EMBL" id="EGG06209.1"/>
    </source>
</evidence>
<dbReference type="Proteomes" id="UP000001072">
    <property type="component" value="Unassembled WGS sequence"/>
</dbReference>
<evidence type="ECO:0000313" key="3">
    <source>
        <dbReference type="Proteomes" id="UP000001072"/>
    </source>
</evidence>
<proteinExistence type="predicted"/>
<dbReference type="EMBL" id="GL883109">
    <property type="protein sequence ID" value="EGG06209.1"/>
    <property type="molecule type" value="Genomic_DNA"/>
</dbReference>
<dbReference type="KEGG" id="mlr:MELLADRAFT_87356"/>
<dbReference type="HOGENOM" id="CLU_044497_0_0_1"/>